<dbReference type="InterPro" id="IPR043130">
    <property type="entry name" value="CDP-OH_PTrfase_TM_dom"/>
</dbReference>
<feature type="transmembrane region" description="Helical" evidence="12">
    <location>
        <begin position="122"/>
        <end position="142"/>
    </location>
</feature>
<evidence type="ECO:0000313" key="13">
    <source>
        <dbReference type="EMBL" id="GAA0775536.1"/>
    </source>
</evidence>
<evidence type="ECO:0000313" key="14">
    <source>
        <dbReference type="Proteomes" id="UP001501047"/>
    </source>
</evidence>
<evidence type="ECO:0000256" key="10">
    <source>
        <dbReference type="ARBA" id="ARBA00023264"/>
    </source>
</evidence>
<feature type="transmembrane region" description="Helical" evidence="12">
    <location>
        <begin position="67"/>
        <end position="86"/>
    </location>
</feature>
<comment type="similarity">
    <text evidence="2 11">Belongs to the CDP-alcohol phosphatidyltransferase class-I family.</text>
</comment>
<evidence type="ECO:0000256" key="11">
    <source>
        <dbReference type="RuleBase" id="RU003750"/>
    </source>
</evidence>
<keyword evidence="6 12" id="KW-1133">Transmembrane helix</keyword>
<evidence type="ECO:0000256" key="12">
    <source>
        <dbReference type="SAM" id="Phobius"/>
    </source>
</evidence>
<evidence type="ECO:0000256" key="3">
    <source>
        <dbReference type="ARBA" id="ARBA00022516"/>
    </source>
</evidence>
<gene>
    <name evidence="13" type="primary">pssA_2</name>
    <name evidence="13" type="ORF">GCM10008908_27200</name>
</gene>
<dbReference type="PROSITE" id="PS00379">
    <property type="entry name" value="CDP_ALCOHOL_P_TRANSF"/>
    <property type="match status" value="1"/>
</dbReference>
<feature type="transmembrane region" description="Helical" evidence="12">
    <location>
        <begin position="92"/>
        <end position="110"/>
    </location>
</feature>
<keyword evidence="14" id="KW-1185">Reference proteome</keyword>
<evidence type="ECO:0000256" key="6">
    <source>
        <dbReference type="ARBA" id="ARBA00022989"/>
    </source>
</evidence>
<evidence type="ECO:0000256" key="7">
    <source>
        <dbReference type="ARBA" id="ARBA00023098"/>
    </source>
</evidence>
<dbReference type="InterPro" id="IPR048254">
    <property type="entry name" value="CDP_ALCOHOL_P_TRANSF_CS"/>
</dbReference>
<dbReference type="Gene3D" id="1.20.120.1760">
    <property type="match status" value="1"/>
</dbReference>
<keyword evidence="8 12" id="KW-0472">Membrane</keyword>
<keyword evidence="7" id="KW-0443">Lipid metabolism</keyword>
<evidence type="ECO:0000256" key="8">
    <source>
        <dbReference type="ARBA" id="ARBA00023136"/>
    </source>
</evidence>
<comment type="caution">
    <text evidence="13">The sequence shown here is derived from an EMBL/GenBank/DDBJ whole genome shotgun (WGS) entry which is preliminary data.</text>
</comment>
<dbReference type="PANTHER" id="PTHR14269">
    <property type="entry name" value="CDP-DIACYLGLYCEROL--GLYCEROL-3-PHOSPHATE 3-PHOSPHATIDYLTRANSFERASE-RELATED"/>
    <property type="match status" value="1"/>
</dbReference>
<keyword evidence="4 11" id="KW-0808">Transferase</keyword>
<dbReference type="InterPro" id="IPR050324">
    <property type="entry name" value="CDP-alcohol_PTase-I"/>
</dbReference>
<evidence type="ECO:0000256" key="9">
    <source>
        <dbReference type="ARBA" id="ARBA00023209"/>
    </source>
</evidence>
<comment type="subcellular location">
    <subcellularLocation>
        <location evidence="1">Membrane</location>
        <topology evidence="1">Multi-pass membrane protein</topology>
    </subcellularLocation>
</comment>
<evidence type="ECO:0000256" key="5">
    <source>
        <dbReference type="ARBA" id="ARBA00022692"/>
    </source>
</evidence>
<evidence type="ECO:0000256" key="4">
    <source>
        <dbReference type="ARBA" id="ARBA00022679"/>
    </source>
</evidence>
<sequence>MIKTSIPNLLTFTNLSLGVLSILETFKENYFLSAIFILIAALIDRYDGRIARFLNVSSDLGKQLDSLSDLISFGVAPAFLIFFKYNFLDLDYMEVIGACFLLSYIISGSYRLAKYNAIQFDGIFTGVPITAAGSIIALFSLATPSNSIFSILSSITLLAILTYLMVSELKFKKI</sequence>
<evidence type="ECO:0000256" key="2">
    <source>
        <dbReference type="ARBA" id="ARBA00010441"/>
    </source>
</evidence>
<feature type="transmembrane region" description="Helical" evidence="12">
    <location>
        <begin position="148"/>
        <end position="166"/>
    </location>
</feature>
<evidence type="ECO:0000256" key="1">
    <source>
        <dbReference type="ARBA" id="ARBA00004141"/>
    </source>
</evidence>
<dbReference type="Proteomes" id="UP001501047">
    <property type="component" value="Unassembled WGS sequence"/>
</dbReference>
<dbReference type="PANTHER" id="PTHR14269:SF61">
    <property type="entry name" value="CDP-DIACYLGLYCEROL--SERINE O-PHOSPHATIDYLTRANSFERASE"/>
    <property type="match status" value="1"/>
</dbReference>
<name>A0ABN1KU13_CLOSU</name>
<proteinExistence type="inferred from homology"/>
<dbReference type="RefSeq" id="WP_343827009.1">
    <property type="nucleotide sequence ID" value="NZ_BAAACI010000007.1"/>
</dbReference>
<accession>A0ABN1KU13</accession>
<protein>
    <submittedName>
        <fullName evidence="13">CDP-diacylglycerol--serine O-phosphatidyltransferase</fullName>
    </submittedName>
</protein>
<keyword evidence="3" id="KW-0444">Lipid biosynthesis</keyword>
<keyword evidence="9" id="KW-0594">Phospholipid biosynthesis</keyword>
<feature type="transmembrane region" description="Helical" evidence="12">
    <location>
        <begin position="30"/>
        <end position="46"/>
    </location>
</feature>
<dbReference type="Pfam" id="PF01066">
    <property type="entry name" value="CDP-OH_P_transf"/>
    <property type="match status" value="1"/>
</dbReference>
<keyword evidence="5 12" id="KW-0812">Transmembrane</keyword>
<reference evidence="13 14" key="1">
    <citation type="journal article" date="2019" name="Int. J. Syst. Evol. Microbiol.">
        <title>The Global Catalogue of Microorganisms (GCM) 10K type strain sequencing project: providing services to taxonomists for standard genome sequencing and annotation.</title>
        <authorList>
            <consortium name="The Broad Institute Genomics Platform"/>
            <consortium name="The Broad Institute Genome Sequencing Center for Infectious Disease"/>
            <person name="Wu L."/>
            <person name="Ma J."/>
        </authorList>
    </citation>
    <scope>NUCLEOTIDE SEQUENCE [LARGE SCALE GENOMIC DNA]</scope>
    <source>
        <strain evidence="13 14">JCM 1417</strain>
    </source>
</reference>
<dbReference type="InterPro" id="IPR000462">
    <property type="entry name" value="CDP-OH_P_trans"/>
</dbReference>
<dbReference type="EMBL" id="BAAACI010000007">
    <property type="protein sequence ID" value="GAA0775536.1"/>
    <property type="molecule type" value="Genomic_DNA"/>
</dbReference>
<keyword evidence="10" id="KW-1208">Phospholipid metabolism</keyword>
<organism evidence="13 14">
    <name type="scientific">Clostridium subterminale</name>
    <dbReference type="NCBI Taxonomy" id="1550"/>
    <lineage>
        <taxon>Bacteria</taxon>
        <taxon>Bacillati</taxon>
        <taxon>Bacillota</taxon>
        <taxon>Clostridia</taxon>
        <taxon>Eubacteriales</taxon>
        <taxon>Clostridiaceae</taxon>
        <taxon>Clostridium</taxon>
    </lineage>
</organism>